<evidence type="ECO:0000256" key="3">
    <source>
        <dbReference type="HAMAP-Rule" id="MF_03014"/>
    </source>
</evidence>
<comment type="domain">
    <text evidence="3">The main chain amide nitrogen atoms of the second glycine and its adjacent residue in the HGGXW motif define the oxyanion hole, and stabilize the oxyanion that forms during the nucleophilic attack by the catalytic serine during substrate cleavage.</text>
</comment>
<feature type="short sequence motif" description="HGGXW" evidence="3">
    <location>
        <begin position="36"/>
        <end position="40"/>
    </location>
</feature>
<keyword evidence="5" id="KW-1185">Reference proteome</keyword>
<comment type="function">
    <text evidence="3">Catalyzes the hydrolysis of N-formyl-L-kynurenine to L-kynurenine, the second step in the kynurenine pathway of tryptophan degradation. Kynurenine may be further oxidized to nicotinic acid, NAD(H) and NADP(H). Required for elimination of toxic metabolites.</text>
</comment>
<comment type="similarity">
    <text evidence="3">Belongs to the kynurenine formamidase family.</text>
</comment>
<dbReference type="eggNOG" id="ENOG502S28Q">
    <property type="taxonomic scope" value="Eukaryota"/>
</dbReference>
<comment type="subunit">
    <text evidence="3">Homodimer.</text>
</comment>
<dbReference type="EMBL" id="HF935201">
    <property type="protein sequence ID" value="CCX04397.1"/>
    <property type="molecule type" value="Genomic_DNA"/>
</dbReference>
<dbReference type="AlphaFoldDB" id="U4KU40"/>
<dbReference type="ESTHER" id="pyrom-u4ku40">
    <property type="family name" value="Kynurenine-formamidase"/>
</dbReference>
<dbReference type="Proteomes" id="UP000018144">
    <property type="component" value="Unassembled WGS sequence"/>
</dbReference>
<evidence type="ECO:0000256" key="2">
    <source>
        <dbReference type="ARBA" id="ARBA00023079"/>
    </source>
</evidence>
<keyword evidence="1 3" id="KW-0378">Hydrolase</keyword>
<keyword evidence="2 3" id="KW-0823">Tryptophan catabolism</keyword>
<comment type="catalytic activity">
    <reaction evidence="3">
        <text>N-formyl-L-kynurenine + H2O = L-kynurenine + formate + H(+)</text>
        <dbReference type="Rhea" id="RHEA:13009"/>
        <dbReference type="ChEBI" id="CHEBI:15377"/>
        <dbReference type="ChEBI" id="CHEBI:15378"/>
        <dbReference type="ChEBI" id="CHEBI:15740"/>
        <dbReference type="ChEBI" id="CHEBI:57959"/>
        <dbReference type="ChEBI" id="CHEBI:58629"/>
        <dbReference type="EC" id="3.5.1.9"/>
    </reaction>
</comment>
<evidence type="ECO:0000313" key="5">
    <source>
        <dbReference type="Proteomes" id="UP000018144"/>
    </source>
</evidence>
<dbReference type="UniPathway" id="UPA00333">
    <property type="reaction ID" value="UER00454"/>
</dbReference>
<reference evidence="4 5" key="1">
    <citation type="journal article" date="2013" name="PLoS Genet.">
        <title>The genome and development-dependent transcriptomes of Pyronema confluens: a window into fungal evolution.</title>
        <authorList>
            <person name="Traeger S."/>
            <person name="Altegoer F."/>
            <person name="Freitag M."/>
            <person name="Gabaldon T."/>
            <person name="Kempken F."/>
            <person name="Kumar A."/>
            <person name="Marcet-Houben M."/>
            <person name="Poggeler S."/>
            <person name="Stajich J.E."/>
            <person name="Nowrousian M."/>
        </authorList>
    </citation>
    <scope>NUCLEOTIDE SEQUENCE [LARGE SCALE GENOMIC DNA]</scope>
    <source>
        <strain evidence="5">CBS 100304</strain>
        <tissue evidence="4">Vegetative mycelium</tissue>
    </source>
</reference>
<comment type="pathway">
    <text evidence="3">Amino-acid degradation; L-tryptophan degradation via kynurenine pathway; L-kynurenine from L-tryptophan: step 2/2.</text>
</comment>
<dbReference type="OrthoDB" id="420264at2759"/>
<accession>U4KU40</accession>
<dbReference type="GO" id="GO:0004061">
    <property type="term" value="F:arylformamidase activity"/>
    <property type="evidence" value="ECO:0007669"/>
    <property type="project" value="UniProtKB-UniRule"/>
</dbReference>
<dbReference type="STRING" id="1076935.U4KU40"/>
<feature type="active site" evidence="3">
    <location>
        <position position="281"/>
    </location>
</feature>
<evidence type="ECO:0000256" key="1">
    <source>
        <dbReference type="ARBA" id="ARBA00022801"/>
    </source>
</evidence>
<dbReference type="PANTHER" id="PTHR48081">
    <property type="entry name" value="AB HYDROLASE SUPERFAMILY PROTEIN C4A8.06C"/>
    <property type="match status" value="1"/>
</dbReference>
<organism evidence="4 5">
    <name type="scientific">Pyronema omphalodes (strain CBS 100304)</name>
    <name type="common">Pyronema confluens</name>
    <dbReference type="NCBI Taxonomy" id="1076935"/>
    <lineage>
        <taxon>Eukaryota</taxon>
        <taxon>Fungi</taxon>
        <taxon>Dikarya</taxon>
        <taxon>Ascomycota</taxon>
        <taxon>Pezizomycotina</taxon>
        <taxon>Pezizomycetes</taxon>
        <taxon>Pezizales</taxon>
        <taxon>Pyronemataceae</taxon>
        <taxon>Pyronema</taxon>
    </lineage>
</organism>
<dbReference type="InterPro" id="IPR029058">
    <property type="entry name" value="AB_hydrolase_fold"/>
</dbReference>
<dbReference type="OMA" id="YWVIYIH"/>
<protein>
    <recommendedName>
        <fullName evidence="3">Kynurenine formamidase</fullName>
        <shortName evidence="3">KFA</shortName>
        <shortName evidence="3">KFase</shortName>
        <ecNumber evidence="3">3.5.1.9</ecNumber>
    </recommendedName>
    <alternativeName>
        <fullName evidence="3">Arylformamidase</fullName>
    </alternativeName>
    <alternativeName>
        <fullName evidence="3">N-formylkynurenine formamidase</fullName>
        <shortName evidence="3">FKF</shortName>
    </alternativeName>
</protein>
<feature type="active site" evidence="3">
    <location>
        <position position="315"/>
    </location>
</feature>
<dbReference type="EC" id="3.5.1.9" evidence="3"/>
<dbReference type="GO" id="GO:0019441">
    <property type="term" value="P:L-tryptophan catabolic process to kynurenine"/>
    <property type="evidence" value="ECO:0007669"/>
    <property type="project" value="UniProtKB-UniRule"/>
</dbReference>
<gene>
    <name evidence="4" type="ORF">PCON_02000</name>
</gene>
<dbReference type="GO" id="GO:0034354">
    <property type="term" value="P:'de novo' NAD+ biosynthetic process from L-tryptophan"/>
    <property type="evidence" value="ECO:0007669"/>
    <property type="project" value="UniProtKB-UniRule"/>
</dbReference>
<sequence>MATVEKDIRYGKAHPLQSLDVHRSPRDGAGWIIFIHGGAWRDPKITSDVGEPLLSRLLLDLSCNAASLNYRLSPYPNSESTSVDLESTSFNAELAASDSDASFSDSELASSDSEAAFSDSEAAYSDSEIPTSKHKLLIPDSELTSSTLRFATLDLKSVPSHTEALPPNTARHPDHINDVLSALEYLHKKYTLSNYVIIGHSAGATLACQAVEAILAGRNLPLPKVIMGLEGIYDIGGLVKEYGDDYRGFVEGAFGQEEEWPPALDVKGYKGLVVLAQSDQDELLSWRQTEDMKERLQETLGTGGAVRVVKAKGKHDEMLKTQHLADLMVRYIRGVV</sequence>
<feature type="active site" description="Nucleophile" evidence="3">
    <location>
        <position position="201"/>
    </location>
</feature>
<dbReference type="InterPro" id="IPR050300">
    <property type="entry name" value="GDXG_lipolytic_enzyme"/>
</dbReference>
<name>U4KU40_PYROM</name>
<dbReference type="SUPFAM" id="SSF53474">
    <property type="entry name" value="alpha/beta-Hydrolases"/>
    <property type="match status" value="2"/>
</dbReference>
<dbReference type="HAMAP" id="MF_03014">
    <property type="entry name" value="KFase"/>
    <property type="match status" value="1"/>
</dbReference>
<evidence type="ECO:0000313" key="4">
    <source>
        <dbReference type="EMBL" id="CCX04397.1"/>
    </source>
</evidence>
<dbReference type="Gene3D" id="3.40.50.1820">
    <property type="entry name" value="alpha/beta hydrolase"/>
    <property type="match status" value="1"/>
</dbReference>
<dbReference type="PANTHER" id="PTHR48081:SF33">
    <property type="entry name" value="KYNURENINE FORMAMIDASE"/>
    <property type="match status" value="1"/>
</dbReference>
<dbReference type="InterPro" id="IPR027519">
    <property type="entry name" value="KFase_ver/fungi-typ"/>
</dbReference>
<proteinExistence type="inferred from homology"/>